<dbReference type="GO" id="GO:0016791">
    <property type="term" value="F:phosphatase activity"/>
    <property type="evidence" value="ECO:0007669"/>
    <property type="project" value="TreeGrafter"/>
</dbReference>
<evidence type="ECO:0000313" key="1">
    <source>
        <dbReference type="EMBL" id="ABJ60648.1"/>
    </source>
</evidence>
<protein>
    <submittedName>
        <fullName evidence="1">Predicted hydrolase of the HAD superfamily</fullName>
    </submittedName>
</protein>
<dbReference type="PANTHER" id="PTHR10000:SF8">
    <property type="entry name" value="HAD SUPERFAMILY HYDROLASE-LIKE, TYPE 3"/>
    <property type="match status" value="1"/>
</dbReference>
<dbReference type="SFLD" id="SFLDG01144">
    <property type="entry name" value="C2.B.4:_PGP_Like"/>
    <property type="match status" value="1"/>
</dbReference>
<dbReference type="NCBIfam" id="TIGR01484">
    <property type="entry name" value="HAD-SF-IIB"/>
    <property type="match status" value="1"/>
</dbReference>
<dbReference type="InterPro" id="IPR036412">
    <property type="entry name" value="HAD-like_sf"/>
</dbReference>
<dbReference type="InterPro" id="IPR006379">
    <property type="entry name" value="HAD-SF_hydro_IIB"/>
</dbReference>
<dbReference type="SUPFAM" id="SSF56784">
    <property type="entry name" value="HAD-like"/>
    <property type="match status" value="1"/>
</dbReference>
<dbReference type="InterPro" id="IPR023214">
    <property type="entry name" value="HAD_sf"/>
</dbReference>
<dbReference type="Gene3D" id="3.40.50.1000">
    <property type="entry name" value="HAD superfamily/HAD-like"/>
    <property type="match status" value="1"/>
</dbReference>
<evidence type="ECO:0000313" key="2">
    <source>
        <dbReference type="Proteomes" id="UP000000664"/>
    </source>
</evidence>
<dbReference type="CDD" id="cd07516">
    <property type="entry name" value="HAD_Pase"/>
    <property type="match status" value="1"/>
</dbReference>
<dbReference type="InterPro" id="IPR000150">
    <property type="entry name" value="Cof"/>
</dbReference>
<dbReference type="Proteomes" id="UP000000664">
    <property type="component" value="Chromosome"/>
</dbReference>
<dbReference type="PROSITE" id="PS01228">
    <property type="entry name" value="COF_1"/>
    <property type="match status" value="1"/>
</dbReference>
<dbReference type="KEGG" id="lga:LGAS_1285"/>
<dbReference type="Pfam" id="PF08282">
    <property type="entry name" value="Hydrolase_3"/>
    <property type="match status" value="1"/>
</dbReference>
<dbReference type="SFLD" id="SFLDG01140">
    <property type="entry name" value="C2.B:_Phosphomannomutase_and_P"/>
    <property type="match status" value="1"/>
</dbReference>
<reference evidence="1 2" key="1">
    <citation type="journal article" date="2006" name="Proc. Natl. Acad. Sci. U.S.A.">
        <title>Comparative genomics of the lactic acid bacteria.</title>
        <authorList>
            <person name="Makarova K."/>
            <person name="Slesarev A."/>
            <person name="Wolf Y."/>
            <person name="Sorokin A."/>
            <person name="Mirkin B."/>
            <person name="Koonin E."/>
            <person name="Pavlov A."/>
            <person name="Pavlova N."/>
            <person name="Karamychev V."/>
            <person name="Polouchine N."/>
            <person name="Shakhova V."/>
            <person name="Grigoriev I."/>
            <person name="Lou Y."/>
            <person name="Rohksar D."/>
            <person name="Lucas S."/>
            <person name="Huang K."/>
            <person name="Goodstein D.M."/>
            <person name="Hawkins T."/>
            <person name="Plengvidhya V."/>
            <person name="Welker D."/>
            <person name="Hughes J."/>
            <person name="Goh Y."/>
            <person name="Benson A."/>
            <person name="Baldwin K."/>
            <person name="Lee J.H."/>
            <person name="Diaz-Muniz I."/>
            <person name="Dosti B."/>
            <person name="Smeianov V."/>
            <person name="Wechter W."/>
            <person name="Barabote R."/>
            <person name="Lorca G."/>
            <person name="Altermann E."/>
            <person name="Barrangou R."/>
            <person name="Ganesan B."/>
            <person name="Xie Y."/>
            <person name="Rawsthorne H."/>
            <person name="Tamir D."/>
            <person name="Parker C."/>
            <person name="Breidt F."/>
            <person name="Broadbent J."/>
            <person name="Hutkins R."/>
            <person name="O'Sullivan D."/>
            <person name="Steele J."/>
            <person name="Unlu G."/>
            <person name="Saier M."/>
            <person name="Klaenhammer T."/>
            <person name="Richardson P."/>
            <person name="Kozyavkin S."/>
            <person name="Weimer B."/>
            <person name="Mills D."/>
        </authorList>
    </citation>
    <scope>NUCLEOTIDE SEQUENCE [LARGE SCALE GENOMIC DNA]</scope>
    <source>
        <strain evidence="2">ATCC 33323 / DSM 20243 / BCRC 14619 / CIP 102991 / JCM 1131 / KCTC 3163 / NCIMB 11718 / NCTC 13722 / AM63</strain>
    </source>
</reference>
<name>A0A805ZQR3_LACGA</name>
<dbReference type="GO" id="GO:0005829">
    <property type="term" value="C:cytosol"/>
    <property type="evidence" value="ECO:0007669"/>
    <property type="project" value="TreeGrafter"/>
</dbReference>
<proteinExistence type="predicted"/>
<dbReference type="SFLD" id="SFLDS00003">
    <property type="entry name" value="Haloacid_Dehalogenase"/>
    <property type="match status" value="1"/>
</dbReference>
<dbReference type="AlphaFoldDB" id="A0A805ZQR3"/>
<dbReference type="Gene3D" id="3.30.1240.10">
    <property type="match status" value="1"/>
</dbReference>
<sequence>MYNRKESERLHRRKLMKTKLIAVDLDGTLLNDKQEISVKTREALQKASRLGIKIVPCSGRPFPGIKEYLDQLDLQDPNQYVVAFNGALVLNAQGNAVVEELLSYQDFLFFEKIAQQLKANFHIEVSDKFITLDHFINYYLSRESWLTRMSIEVCGFKDIAKDLKFTKAMFSGAPSEMERVYRHLPKEVIEKYNVSTSDKTLIEINSKQASKGNALKELAQKLNLRQDEIMIFGDQKNDISMFDVPDFYKVAMGNAVLEIKKRANYVTRTNNEDGIAYAIRRLIFNE</sequence>
<gene>
    <name evidence="1" type="ordered locus">LGAS_1285</name>
</gene>
<dbReference type="NCBIfam" id="TIGR00099">
    <property type="entry name" value="Cof-subfamily"/>
    <property type="match status" value="1"/>
</dbReference>
<dbReference type="EMBL" id="CP000413">
    <property type="protein sequence ID" value="ABJ60648.1"/>
    <property type="molecule type" value="Genomic_DNA"/>
</dbReference>
<organism evidence="1 2">
    <name type="scientific">Lactobacillus gasseri (strain ATCC 33323 / DSM 20243 / BCRC 14619 / CIP 102991 / JCM 1131 / KCTC 3163 / NCIMB 11718 / NCTC 13722 / AM63)</name>
    <dbReference type="NCBI Taxonomy" id="324831"/>
    <lineage>
        <taxon>Bacteria</taxon>
        <taxon>Bacillati</taxon>
        <taxon>Bacillota</taxon>
        <taxon>Bacilli</taxon>
        <taxon>Lactobacillales</taxon>
        <taxon>Lactobacillaceae</taxon>
        <taxon>Lactobacillus</taxon>
    </lineage>
</organism>
<dbReference type="PANTHER" id="PTHR10000">
    <property type="entry name" value="PHOSPHOSERINE PHOSPHATASE"/>
    <property type="match status" value="1"/>
</dbReference>
<accession>A0A805ZQR3</accession>
<dbReference type="GO" id="GO:0000287">
    <property type="term" value="F:magnesium ion binding"/>
    <property type="evidence" value="ECO:0007669"/>
    <property type="project" value="TreeGrafter"/>
</dbReference>
<keyword evidence="1" id="KW-0378">Hydrolase</keyword>